<comment type="cofactor">
    <cofactor evidence="1">
        <name>Zn(2+)</name>
        <dbReference type="ChEBI" id="CHEBI:29105"/>
    </cofactor>
</comment>
<name>A0A430L1K1_9HYPO</name>
<dbReference type="PANTHER" id="PTHR11271">
    <property type="entry name" value="GUANINE DEAMINASE"/>
    <property type="match status" value="1"/>
</dbReference>
<gene>
    <name evidence="5" type="ORF">BHE90_016051</name>
</gene>
<keyword evidence="2" id="KW-0479">Metal-binding</keyword>
<dbReference type="GO" id="GO:0008270">
    <property type="term" value="F:zinc ion binding"/>
    <property type="evidence" value="ECO:0007669"/>
    <property type="project" value="TreeGrafter"/>
</dbReference>
<evidence type="ECO:0000256" key="3">
    <source>
        <dbReference type="ARBA" id="ARBA00022801"/>
    </source>
</evidence>
<evidence type="ECO:0000256" key="2">
    <source>
        <dbReference type="ARBA" id="ARBA00022723"/>
    </source>
</evidence>
<proteinExistence type="predicted"/>
<accession>A0A430L1K1</accession>
<dbReference type="Gene3D" id="3.20.20.140">
    <property type="entry name" value="Metal-dependent hydrolases"/>
    <property type="match status" value="1"/>
</dbReference>
<keyword evidence="3" id="KW-0378">Hydrolase</keyword>
<organism evidence="5 6">
    <name type="scientific">Fusarium euwallaceae</name>
    <dbReference type="NCBI Taxonomy" id="1147111"/>
    <lineage>
        <taxon>Eukaryota</taxon>
        <taxon>Fungi</taxon>
        <taxon>Dikarya</taxon>
        <taxon>Ascomycota</taxon>
        <taxon>Pezizomycotina</taxon>
        <taxon>Sordariomycetes</taxon>
        <taxon>Hypocreomycetidae</taxon>
        <taxon>Hypocreales</taxon>
        <taxon>Nectriaceae</taxon>
        <taxon>Fusarium</taxon>
        <taxon>Fusarium solani species complex</taxon>
    </lineage>
</organism>
<sequence length="221" mass="24418">MSSTLVFQGTIIHSLDPENLENLESATLIVHDAHITGLYKCTDEIPQNAISPATKLHKLPFGDFLIPGFVDVHNHAEATRILANICHEKGQRALVGKCNMDRNAPDYICEENASASLCETEDCINHIRALGGNEDALVTPVVTPRFAICCTPELLQGQGNMIRGDDTLAMQTHFNEPQQEVDATKALFGARRTYTKVTGCSRPWPREILKTHREGCLRSLL</sequence>
<dbReference type="InterPro" id="IPR051607">
    <property type="entry name" value="Metallo-dep_hydrolases"/>
</dbReference>
<keyword evidence="4" id="KW-0862">Zinc</keyword>
<dbReference type="GO" id="GO:0005829">
    <property type="term" value="C:cytosol"/>
    <property type="evidence" value="ECO:0007669"/>
    <property type="project" value="TreeGrafter"/>
</dbReference>
<dbReference type="Proteomes" id="UP000287124">
    <property type="component" value="Unassembled WGS sequence"/>
</dbReference>
<dbReference type="AlphaFoldDB" id="A0A430L1K1"/>
<dbReference type="EMBL" id="MIKF01000558">
    <property type="protein sequence ID" value="RTE69566.1"/>
    <property type="molecule type" value="Genomic_DNA"/>
</dbReference>
<comment type="caution">
    <text evidence="5">The sequence shown here is derived from an EMBL/GenBank/DDBJ whole genome shotgun (WGS) entry which is preliminary data.</text>
</comment>
<dbReference type="SUPFAM" id="SSF51556">
    <property type="entry name" value="Metallo-dependent hydrolases"/>
    <property type="match status" value="1"/>
</dbReference>
<evidence type="ECO:0000313" key="5">
    <source>
        <dbReference type="EMBL" id="RTE69566.1"/>
    </source>
</evidence>
<dbReference type="GO" id="GO:0046098">
    <property type="term" value="P:guanine metabolic process"/>
    <property type="evidence" value="ECO:0007669"/>
    <property type="project" value="TreeGrafter"/>
</dbReference>
<evidence type="ECO:0000313" key="6">
    <source>
        <dbReference type="Proteomes" id="UP000287124"/>
    </source>
</evidence>
<dbReference type="InterPro" id="IPR032466">
    <property type="entry name" value="Metal_Hydrolase"/>
</dbReference>
<protein>
    <submittedName>
        <fullName evidence="5">Uncharacterized protein</fullName>
    </submittedName>
</protein>
<evidence type="ECO:0000256" key="4">
    <source>
        <dbReference type="ARBA" id="ARBA00022833"/>
    </source>
</evidence>
<keyword evidence="6" id="KW-1185">Reference proteome</keyword>
<dbReference type="PANTHER" id="PTHR11271:SF49">
    <property type="entry name" value="GUANINE DEAMINASE"/>
    <property type="match status" value="1"/>
</dbReference>
<evidence type="ECO:0000256" key="1">
    <source>
        <dbReference type="ARBA" id="ARBA00001947"/>
    </source>
</evidence>
<dbReference type="GO" id="GO:0008892">
    <property type="term" value="F:guanine deaminase activity"/>
    <property type="evidence" value="ECO:0007669"/>
    <property type="project" value="TreeGrafter"/>
</dbReference>
<reference evidence="5 6" key="1">
    <citation type="submission" date="2017-06" db="EMBL/GenBank/DDBJ databases">
        <title>Comparative genomic analysis of Ambrosia Fusariam Clade fungi.</title>
        <authorList>
            <person name="Stajich J.E."/>
            <person name="Carrillo J."/>
            <person name="Kijimoto T."/>
            <person name="Eskalen A."/>
            <person name="O'Donnell K."/>
            <person name="Kasson M."/>
        </authorList>
    </citation>
    <scope>NUCLEOTIDE SEQUENCE [LARGE SCALE GENOMIC DNA]</scope>
    <source>
        <strain evidence="5 6">UCR1854</strain>
    </source>
</reference>